<dbReference type="AlphaFoldDB" id="A0AAW1WLJ3"/>
<keyword evidence="3" id="KW-1185">Reference proteome</keyword>
<sequence>MKRQSQFSSPSSSKKKHPPPTSSCSSSASQEKPVTIFNPLPPLPRNDHLGKKERIFLHHRIPRVQPRILYVKDNGELETRKTDSPCFGDVLVLIGQSQDKVCFHNLSQKKFCIWDLKKEKMENEVECGEGIQGVHGFGHTTSGQLKIVRLFSPPIVPKELVSITEPLKYCLEICKLDEKEDEKKKKRLLWSNKEVHSQVPYRPSGEDFAKLVSGDGMLFWKGDHEGVVQIIQFDLENEELGLFKHVSWTWFPGPSQLLPLYSSLEE</sequence>
<evidence type="ECO:0000256" key="1">
    <source>
        <dbReference type="SAM" id="MobiDB-lite"/>
    </source>
</evidence>
<feature type="compositionally biased region" description="Low complexity" evidence="1">
    <location>
        <begin position="1"/>
        <end position="12"/>
    </location>
</feature>
<dbReference type="EMBL" id="JBEDUW010000006">
    <property type="protein sequence ID" value="KAK9925463.1"/>
    <property type="molecule type" value="Genomic_DNA"/>
</dbReference>
<comment type="caution">
    <text evidence="2">The sequence shown here is derived from an EMBL/GenBank/DDBJ whole genome shotgun (WGS) entry which is preliminary data.</text>
</comment>
<gene>
    <name evidence="2" type="ORF">M0R45_033787</name>
</gene>
<evidence type="ECO:0000313" key="2">
    <source>
        <dbReference type="EMBL" id="KAK9925463.1"/>
    </source>
</evidence>
<dbReference type="Proteomes" id="UP001457282">
    <property type="component" value="Unassembled WGS sequence"/>
</dbReference>
<feature type="region of interest" description="Disordered" evidence="1">
    <location>
        <begin position="1"/>
        <end position="45"/>
    </location>
</feature>
<name>A0AAW1WLJ3_RUBAR</name>
<protein>
    <submittedName>
        <fullName evidence="2">Uncharacterized protein</fullName>
    </submittedName>
</protein>
<evidence type="ECO:0000313" key="3">
    <source>
        <dbReference type="Proteomes" id="UP001457282"/>
    </source>
</evidence>
<feature type="compositionally biased region" description="Low complexity" evidence="1">
    <location>
        <begin position="22"/>
        <end position="33"/>
    </location>
</feature>
<proteinExistence type="predicted"/>
<organism evidence="2 3">
    <name type="scientific">Rubus argutus</name>
    <name type="common">Southern blackberry</name>
    <dbReference type="NCBI Taxonomy" id="59490"/>
    <lineage>
        <taxon>Eukaryota</taxon>
        <taxon>Viridiplantae</taxon>
        <taxon>Streptophyta</taxon>
        <taxon>Embryophyta</taxon>
        <taxon>Tracheophyta</taxon>
        <taxon>Spermatophyta</taxon>
        <taxon>Magnoliopsida</taxon>
        <taxon>eudicotyledons</taxon>
        <taxon>Gunneridae</taxon>
        <taxon>Pentapetalae</taxon>
        <taxon>rosids</taxon>
        <taxon>fabids</taxon>
        <taxon>Rosales</taxon>
        <taxon>Rosaceae</taxon>
        <taxon>Rosoideae</taxon>
        <taxon>Rosoideae incertae sedis</taxon>
        <taxon>Rubus</taxon>
    </lineage>
</organism>
<reference evidence="2 3" key="1">
    <citation type="journal article" date="2023" name="G3 (Bethesda)">
        <title>A chromosome-length genome assembly and annotation of blackberry (Rubus argutus, cv. 'Hillquist').</title>
        <authorList>
            <person name="Bruna T."/>
            <person name="Aryal R."/>
            <person name="Dudchenko O."/>
            <person name="Sargent D.J."/>
            <person name="Mead D."/>
            <person name="Buti M."/>
            <person name="Cavallini A."/>
            <person name="Hytonen T."/>
            <person name="Andres J."/>
            <person name="Pham M."/>
            <person name="Weisz D."/>
            <person name="Mascagni F."/>
            <person name="Usai G."/>
            <person name="Natali L."/>
            <person name="Bassil N."/>
            <person name="Fernandez G.E."/>
            <person name="Lomsadze A."/>
            <person name="Armour M."/>
            <person name="Olukolu B."/>
            <person name="Poorten T."/>
            <person name="Britton C."/>
            <person name="Davik J."/>
            <person name="Ashrafi H."/>
            <person name="Aiden E.L."/>
            <person name="Borodovsky M."/>
            <person name="Worthington M."/>
        </authorList>
    </citation>
    <scope>NUCLEOTIDE SEQUENCE [LARGE SCALE GENOMIC DNA]</scope>
    <source>
        <strain evidence="2">PI 553951</strain>
    </source>
</reference>
<accession>A0AAW1WLJ3</accession>